<dbReference type="AlphaFoldDB" id="A0AA40C0Y4"/>
<gene>
    <name evidence="1" type="ORF">B0T14DRAFT_604129</name>
</gene>
<reference evidence="1" key="1">
    <citation type="submission" date="2023-06" db="EMBL/GenBank/DDBJ databases">
        <title>Genome-scale phylogeny and comparative genomics of the fungal order Sordariales.</title>
        <authorList>
            <consortium name="Lawrence Berkeley National Laboratory"/>
            <person name="Hensen N."/>
            <person name="Bonometti L."/>
            <person name="Westerberg I."/>
            <person name="Brannstrom I.O."/>
            <person name="Guillou S."/>
            <person name="Cros-Aarteil S."/>
            <person name="Calhoun S."/>
            <person name="Haridas S."/>
            <person name="Kuo A."/>
            <person name="Mondo S."/>
            <person name="Pangilinan J."/>
            <person name="Riley R."/>
            <person name="Labutti K."/>
            <person name="Andreopoulos B."/>
            <person name="Lipzen A."/>
            <person name="Chen C."/>
            <person name="Yanf M."/>
            <person name="Daum C."/>
            <person name="Ng V."/>
            <person name="Clum A."/>
            <person name="Steindorff A."/>
            <person name="Ohm R."/>
            <person name="Martin F."/>
            <person name="Silar P."/>
            <person name="Natvig D."/>
            <person name="Lalanne C."/>
            <person name="Gautier V."/>
            <person name="Ament-Velasquez S.L."/>
            <person name="Kruys A."/>
            <person name="Hutchinson M.I."/>
            <person name="Powell A.J."/>
            <person name="Barry K."/>
            <person name="Miller A.N."/>
            <person name="Grigoriev I.V."/>
            <person name="Debuchy R."/>
            <person name="Gladieux P."/>
            <person name="Thoren M.H."/>
            <person name="Johannesson H."/>
        </authorList>
    </citation>
    <scope>NUCLEOTIDE SEQUENCE</scope>
    <source>
        <strain evidence="1">CBS 606.72</strain>
    </source>
</reference>
<dbReference type="EMBL" id="JAULSU010000004">
    <property type="protein sequence ID" value="KAK0620558.1"/>
    <property type="molecule type" value="Genomic_DNA"/>
</dbReference>
<evidence type="ECO:0000313" key="1">
    <source>
        <dbReference type="EMBL" id="KAK0620558.1"/>
    </source>
</evidence>
<protein>
    <submittedName>
        <fullName evidence="1">Uncharacterized protein</fullName>
    </submittedName>
</protein>
<keyword evidence="2" id="KW-1185">Reference proteome</keyword>
<dbReference type="Proteomes" id="UP001175000">
    <property type="component" value="Unassembled WGS sequence"/>
</dbReference>
<organism evidence="1 2">
    <name type="scientific">Immersiella caudata</name>
    <dbReference type="NCBI Taxonomy" id="314043"/>
    <lineage>
        <taxon>Eukaryota</taxon>
        <taxon>Fungi</taxon>
        <taxon>Dikarya</taxon>
        <taxon>Ascomycota</taxon>
        <taxon>Pezizomycotina</taxon>
        <taxon>Sordariomycetes</taxon>
        <taxon>Sordariomycetidae</taxon>
        <taxon>Sordariales</taxon>
        <taxon>Lasiosphaeriaceae</taxon>
        <taxon>Immersiella</taxon>
    </lineage>
</organism>
<evidence type="ECO:0000313" key="2">
    <source>
        <dbReference type="Proteomes" id="UP001175000"/>
    </source>
</evidence>
<comment type="caution">
    <text evidence="1">The sequence shown here is derived from an EMBL/GenBank/DDBJ whole genome shotgun (WGS) entry which is preliminary data.</text>
</comment>
<name>A0AA40C0Y4_9PEZI</name>
<sequence>MDMQTKTSTLSEAKAQLEDTFKQWYVPVIADFYIAHGELEYIVLLSKVIAETISEHKEIKERTRKWAYNQYLAFQQSRGKGKHIHKITHLESQSVYWAQNLLMEDKDSDELAEQWLYRNFQPDFEERTLGYLVKAKAKAAMVKLPQPRAYSQQRLSFIRRGAHRVL</sequence>
<accession>A0AA40C0Y4</accession>
<proteinExistence type="predicted"/>